<evidence type="ECO:0000313" key="3">
    <source>
        <dbReference type="Proteomes" id="UP000479710"/>
    </source>
</evidence>
<dbReference type="Proteomes" id="UP000479710">
    <property type="component" value="Unassembled WGS sequence"/>
</dbReference>
<evidence type="ECO:0000256" key="1">
    <source>
        <dbReference type="SAM" id="Coils"/>
    </source>
</evidence>
<evidence type="ECO:0000313" key="2">
    <source>
        <dbReference type="EMBL" id="KAF0906452.1"/>
    </source>
</evidence>
<keyword evidence="1" id="KW-0175">Coiled coil</keyword>
<dbReference type="EMBL" id="SPHZ02000007">
    <property type="protein sequence ID" value="KAF0906452.1"/>
    <property type="molecule type" value="Genomic_DNA"/>
</dbReference>
<dbReference type="AlphaFoldDB" id="A0A6G1D282"/>
<reference evidence="2 3" key="1">
    <citation type="submission" date="2019-11" db="EMBL/GenBank/DDBJ databases">
        <title>Whole genome sequence of Oryza granulata.</title>
        <authorList>
            <person name="Li W."/>
        </authorList>
    </citation>
    <scope>NUCLEOTIDE SEQUENCE [LARGE SCALE GENOMIC DNA]</scope>
    <source>
        <strain evidence="3">cv. Menghai</strain>
        <tissue evidence="2">Leaf</tissue>
    </source>
</reference>
<sequence length="347" mass="39550">MGKGLQRLTQTRCGKLPVVISEGRTRPVVPLVAAKFATECNIAVRNHLHVFKHWKDYKDQPGLFRQFLEKIAAKFNINTNDEQVKRACSEMMKAVDEQWNDLVEYWKSPKKMGDKYIDQEPDALDLFKECHYSKKKKGFTAAVQSAITQMENKLSAPTEGEEPKSATQVVVDVLAENTKKNQFLQNVGIQNGDKYIDQEPDALDLFKECHYSKKKKGFTAAVQSAITQMENKLSAPTEGEEPKSATQVVVDVLAENTKKNQFLQNVGIQNVRPRSSVQDIEAELEVEKRANAELRSIVDTQREKMDELSKQVQETEQARIQDQEEMKKKQAEMVVRLPTWALLFFLG</sequence>
<proteinExistence type="predicted"/>
<accession>A0A6G1D282</accession>
<name>A0A6G1D282_9ORYZ</name>
<keyword evidence="3" id="KW-1185">Reference proteome</keyword>
<dbReference type="PANTHER" id="PTHR33063:SF13">
    <property type="entry name" value="OS02G0583500 PROTEIN"/>
    <property type="match status" value="1"/>
</dbReference>
<feature type="coiled-coil region" evidence="1">
    <location>
        <begin position="277"/>
        <end position="332"/>
    </location>
</feature>
<organism evidence="2 3">
    <name type="scientific">Oryza meyeriana var. granulata</name>
    <dbReference type="NCBI Taxonomy" id="110450"/>
    <lineage>
        <taxon>Eukaryota</taxon>
        <taxon>Viridiplantae</taxon>
        <taxon>Streptophyta</taxon>
        <taxon>Embryophyta</taxon>
        <taxon>Tracheophyta</taxon>
        <taxon>Spermatophyta</taxon>
        <taxon>Magnoliopsida</taxon>
        <taxon>Liliopsida</taxon>
        <taxon>Poales</taxon>
        <taxon>Poaceae</taxon>
        <taxon>BOP clade</taxon>
        <taxon>Oryzoideae</taxon>
        <taxon>Oryzeae</taxon>
        <taxon>Oryzinae</taxon>
        <taxon>Oryza</taxon>
        <taxon>Oryza meyeriana</taxon>
    </lineage>
</organism>
<comment type="caution">
    <text evidence="2">The sequence shown here is derived from an EMBL/GenBank/DDBJ whole genome shotgun (WGS) entry which is preliminary data.</text>
</comment>
<protein>
    <submittedName>
        <fullName evidence="2">Uncharacterized protein</fullName>
    </submittedName>
</protein>
<gene>
    <name evidence="2" type="ORF">E2562_011447</name>
</gene>
<dbReference type="PANTHER" id="PTHR33063">
    <property type="entry name" value="OS02G0583500 PROTEIN"/>
    <property type="match status" value="1"/>
</dbReference>
<dbReference type="OrthoDB" id="676843at2759"/>